<dbReference type="AlphaFoldDB" id="A0A1U7IH98"/>
<proteinExistence type="predicted"/>
<name>A0A1U7IH98_9CYAN</name>
<organism evidence="1 2">
    <name type="scientific">[Phormidium ambiguum] IAM M-71</name>
    <dbReference type="NCBI Taxonomy" id="454136"/>
    <lineage>
        <taxon>Bacteria</taxon>
        <taxon>Bacillati</taxon>
        <taxon>Cyanobacteriota</taxon>
        <taxon>Cyanophyceae</taxon>
        <taxon>Oscillatoriophycideae</taxon>
        <taxon>Aerosakkonematales</taxon>
        <taxon>Aerosakkonemataceae</taxon>
        <taxon>Floridanema</taxon>
    </lineage>
</organism>
<protein>
    <submittedName>
        <fullName evidence="1">Uncharacterized protein</fullName>
    </submittedName>
</protein>
<dbReference type="RefSeq" id="WP_073594750.1">
    <property type="nucleotide sequence ID" value="NZ_MRCE01000016.1"/>
</dbReference>
<accession>A0A1U7IH98</accession>
<comment type="caution">
    <text evidence="1">The sequence shown here is derived from an EMBL/GenBank/DDBJ whole genome shotgun (WGS) entry which is preliminary data.</text>
</comment>
<dbReference type="OrthoDB" id="3723110at2"/>
<dbReference type="STRING" id="454136.NIES2119_17285"/>
<dbReference type="Proteomes" id="UP000185860">
    <property type="component" value="Unassembled WGS sequence"/>
</dbReference>
<dbReference type="EMBL" id="MRCE01000016">
    <property type="protein sequence ID" value="OKH36395.1"/>
    <property type="molecule type" value="Genomic_DNA"/>
</dbReference>
<sequence>METTINTGAIRTTVNQTSKSTRQPHPFVLALVFTTVLFFGVRPSITKNTKVVVASDALKTELSESVANAVVNDLSTRSGLPKSELKIVDAQHLILSDRCSIGKKSNLLCGESQIPGWQITVASGKKRWVYRTNKSGSMLKLDNNNVTPKHQSQGNTFAINLSSKSNG</sequence>
<gene>
    <name evidence="1" type="ORF">NIES2119_17285</name>
</gene>
<reference evidence="1 2" key="1">
    <citation type="submission" date="2016-11" db="EMBL/GenBank/DDBJ databases">
        <title>Draft Genome Sequences of Nine Cyanobacterial Strains from Diverse Habitats.</title>
        <authorList>
            <person name="Zhu T."/>
            <person name="Hou S."/>
            <person name="Lu X."/>
            <person name="Hess W.R."/>
        </authorList>
    </citation>
    <scope>NUCLEOTIDE SEQUENCE [LARGE SCALE GENOMIC DNA]</scope>
    <source>
        <strain evidence="1 2">IAM M-71</strain>
    </source>
</reference>
<evidence type="ECO:0000313" key="1">
    <source>
        <dbReference type="EMBL" id="OKH36395.1"/>
    </source>
</evidence>
<evidence type="ECO:0000313" key="2">
    <source>
        <dbReference type="Proteomes" id="UP000185860"/>
    </source>
</evidence>